<organism evidence="6 7">
    <name type="scientific">Niallia taxi</name>
    <dbReference type="NCBI Taxonomy" id="2499688"/>
    <lineage>
        <taxon>Bacteria</taxon>
        <taxon>Bacillati</taxon>
        <taxon>Bacillota</taxon>
        <taxon>Bacilli</taxon>
        <taxon>Bacillales</taxon>
        <taxon>Bacillaceae</taxon>
        <taxon>Niallia</taxon>
    </lineage>
</organism>
<evidence type="ECO:0000313" key="7">
    <source>
        <dbReference type="Proteomes" id="UP000288024"/>
    </source>
</evidence>
<dbReference type="AlphaFoldDB" id="A0A437KCU5"/>
<sequence length="300" mass="33265">MTVIKAKKVTKAYNGVNVVDGIDLTINKGEIFGFLGRNGAGKSTFINMLTGIIQPSSGSFTLLGGDVKQIDVKKRIGVMPDYSTFYGSSTALHHLRFFSSLSGNPASKEACIEALDAVGLAEHANKKVGKFSFGMKKKLGVAQAIIHDPELLFLDEPTSGMDAESAIQIQQLIKNLHKRGKTIFLTSHNLDEVEKLCTRIAIMKEGRIVKIGTMDELRAYYRTTIIVKIKHGPIPLSEEQKLYDWLQGKGKDIQLGEKSLEITVDEERKIAEITRAFTACKTDIYRVEVEEPTLEEIFLE</sequence>
<evidence type="ECO:0000313" key="6">
    <source>
        <dbReference type="EMBL" id="RVT63802.1"/>
    </source>
</evidence>
<name>A0A437KCU5_9BACI</name>
<dbReference type="InterPro" id="IPR025302">
    <property type="entry name" value="DrrA1/2-like_C"/>
</dbReference>
<keyword evidence="3" id="KW-0547">Nucleotide-binding</keyword>
<dbReference type="SMART" id="SM00382">
    <property type="entry name" value="AAA"/>
    <property type="match status" value="1"/>
</dbReference>
<comment type="caution">
    <text evidence="6">The sequence shown here is derived from an EMBL/GenBank/DDBJ whole genome shotgun (WGS) entry which is preliminary data.</text>
</comment>
<keyword evidence="7" id="KW-1185">Reference proteome</keyword>
<dbReference type="PROSITE" id="PS50893">
    <property type="entry name" value="ABC_TRANSPORTER_2"/>
    <property type="match status" value="1"/>
</dbReference>
<dbReference type="Pfam" id="PF13732">
    <property type="entry name" value="DrrA1-3_C"/>
    <property type="match status" value="1"/>
</dbReference>
<proteinExistence type="inferred from homology"/>
<dbReference type="EMBL" id="RZTZ01000003">
    <property type="protein sequence ID" value="RVT63802.1"/>
    <property type="molecule type" value="Genomic_DNA"/>
</dbReference>
<feature type="domain" description="ABC transporter" evidence="5">
    <location>
        <begin position="4"/>
        <end position="230"/>
    </location>
</feature>
<dbReference type="SUPFAM" id="SSF52540">
    <property type="entry name" value="P-loop containing nucleoside triphosphate hydrolases"/>
    <property type="match status" value="1"/>
</dbReference>
<protein>
    <submittedName>
        <fullName evidence="6">ABC transporter ATP-binding protein</fullName>
    </submittedName>
</protein>
<dbReference type="InterPro" id="IPR027417">
    <property type="entry name" value="P-loop_NTPase"/>
</dbReference>
<evidence type="ECO:0000256" key="2">
    <source>
        <dbReference type="ARBA" id="ARBA00022448"/>
    </source>
</evidence>
<reference evidence="6 7" key="1">
    <citation type="submission" date="2019-01" db="EMBL/GenBank/DDBJ databases">
        <title>Bacillus sp. M5HDSG1-1, whole genome shotgun sequence.</title>
        <authorList>
            <person name="Tuo L."/>
        </authorList>
    </citation>
    <scope>NUCLEOTIDE SEQUENCE [LARGE SCALE GENOMIC DNA]</scope>
    <source>
        <strain evidence="6 7">M5HDSG1-1</strain>
    </source>
</reference>
<dbReference type="RefSeq" id="WP_127738278.1">
    <property type="nucleotide sequence ID" value="NZ_JARMUY010000004.1"/>
</dbReference>
<dbReference type="GO" id="GO:0016887">
    <property type="term" value="F:ATP hydrolysis activity"/>
    <property type="evidence" value="ECO:0007669"/>
    <property type="project" value="InterPro"/>
</dbReference>
<dbReference type="Proteomes" id="UP000288024">
    <property type="component" value="Unassembled WGS sequence"/>
</dbReference>
<evidence type="ECO:0000256" key="4">
    <source>
        <dbReference type="ARBA" id="ARBA00022840"/>
    </source>
</evidence>
<dbReference type="InterPro" id="IPR050763">
    <property type="entry name" value="ABC_transporter_ATP-binding"/>
</dbReference>
<evidence type="ECO:0000256" key="3">
    <source>
        <dbReference type="ARBA" id="ARBA00022741"/>
    </source>
</evidence>
<dbReference type="PANTHER" id="PTHR42711">
    <property type="entry name" value="ABC TRANSPORTER ATP-BINDING PROTEIN"/>
    <property type="match status" value="1"/>
</dbReference>
<evidence type="ECO:0000259" key="5">
    <source>
        <dbReference type="PROSITE" id="PS50893"/>
    </source>
</evidence>
<dbReference type="Gene3D" id="3.40.50.300">
    <property type="entry name" value="P-loop containing nucleotide triphosphate hydrolases"/>
    <property type="match status" value="1"/>
</dbReference>
<evidence type="ECO:0000256" key="1">
    <source>
        <dbReference type="ARBA" id="ARBA00005417"/>
    </source>
</evidence>
<keyword evidence="2" id="KW-0813">Transport</keyword>
<dbReference type="PANTHER" id="PTHR42711:SF5">
    <property type="entry name" value="ABC TRANSPORTER ATP-BINDING PROTEIN NATA"/>
    <property type="match status" value="1"/>
</dbReference>
<dbReference type="Pfam" id="PF00005">
    <property type="entry name" value="ABC_tran"/>
    <property type="match status" value="1"/>
</dbReference>
<comment type="similarity">
    <text evidence="1">Belongs to the ABC transporter superfamily.</text>
</comment>
<keyword evidence="4 6" id="KW-0067">ATP-binding</keyword>
<accession>A0A437KCU5</accession>
<dbReference type="InterPro" id="IPR017871">
    <property type="entry name" value="ABC_transporter-like_CS"/>
</dbReference>
<dbReference type="CDD" id="cd03230">
    <property type="entry name" value="ABC_DR_subfamily_A"/>
    <property type="match status" value="1"/>
</dbReference>
<dbReference type="InterPro" id="IPR003593">
    <property type="entry name" value="AAA+_ATPase"/>
</dbReference>
<dbReference type="InterPro" id="IPR003439">
    <property type="entry name" value="ABC_transporter-like_ATP-bd"/>
</dbReference>
<dbReference type="PROSITE" id="PS00211">
    <property type="entry name" value="ABC_TRANSPORTER_1"/>
    <property type="match status" value="1"/>
</dbReference>
<gene>
    <name evidence="6" type="ORF">EM808_11120</name>
</gene>
<dbReference type="GO" id="GO:0005524">
    <property type="term" value="F:ATP binding"/>
    <property type="evidence" value="ECO:0007669"/>
    <property type="project" value="UniProtKB-KW"/>
</dbReference>